<dbReference type="GO" id="GO:0005694">
    <property type="term" value="C:chromosome"/>
    <property type="evidence" value="ECO:0007669"/>
    <property type="project" value="InterPro"/>
</dbReference>
<evidence type="ECO:0000256" key="7">
    <source>
        <dbReference type="ARBA" id="ARBA00023029"/>
    </source>
</evidence>
<dbReference type="InterPro" id="IPR013825">
    <property type="entry name" value="Topo_IA_cen_sub2"/>
</dbReference>
<comment type="caution">
    <text evidence="10">Lacks conserved residue(s) required for the propagation of feature annotation.</text>
</comment>
<dbReference type="GO" id="GO:0006265">
    <property type="term" value="P:DNA topological change"/>
    <property type="evidence" value="ECO:0007669"/>
    <property type="project" value="UniProtKB-UniRule"/>
</dbReference>
<protein>
    <recommendedName>
        <fullName evidence="10">DNA topoisomerase 1</fullName>
        <ecNumber evidence="10">5.6.2.1</ecNumber>
    </recommendedName>
    <alternativeName>
        <fullName evidence="10">DNA topoisomerase I</fullName>
    </alternativeName>
</protein>
<dbReference type="PRINTS" id="PR00417">
    <property type="entry name" value="PRTPISMRASEI"/>
</dbReference>
<dbReference type="InterPro" id="IPR013497">
    <property type="entry name" value="Topo_IA_cen"/>
</dbReference>
<dbReference type="Pfam" id="PF01396">
    <property type="entry name" value="Zn_ribbon_Top1"/>
    <property type="match status" value="1"/>
</dbReference>
<dbReference type="InterPro" id="IPR003602">
    <property type="entry name" value="Topo_IA_DNA-bd_dom"/>
</dbReference>
<dbReference type="RefSeq" id="WP_092864219.1">
    <property type="nucleotide sequence ID" value="NZ_FOQH01000011.1"/>
</dbReference>
<dbReference type="EMBL" id="FOQH01000011">
    <property type="protein sequence ID" value="SFI98013.1"/>
    <property type="molecule type" value="Genomic_DNA"/>
</dbReference>
<feature type="site" description="Interaction with DNA" evidence="10">
    <location>
        <position position="143"/>
    </location>
</feature>
<feature type="region of interest" description="Disordered" evidence="11">
    <location>
        <begin position="424"/>
        <end position="446"/>
    </location>
</feature>
<feature type="site" description="Interaction with DNA" evidence="10">
    <location>
        <position position="158"/>
    </location>
</feature>
<evidence type="ECO:0000256" key="6">
    <source>
        <dbReference type="ARBA" id="ARBA00022842"/>
    </source>
</evidence>
<dbReference type="CDD" id="cd03363">
    <property type="entry name" value="TOPRIM_TopoIA_TopoI"/>
    <property type="match status" value="1"/>
</dbReference>
<reference evidence="14 15" key="1">
    <citation type="submission" date="2016-10" db="EMBL/GenBank/DDBJ databases">
        <authorList>
            <person name="de Groot N.N."/>
        </authorList>
    </citation>
    <scope>NUCLEOTIDE SEQUENCE [LARGE SCALE GENOMIC DNA]</scope>
    <source>
        <strain evidence="14 15">CGMCC 1.11030</strain>
    </source>
</reference>
<feature type="region of interest" description="Interaction with DNA" evidence="10">
    <location>
        <begin position="166"/>
        <end position="171"/>
    </location>
</feature>
<feature type="domain" description="Toprim" evidence="12">
    <location>
        <begin position="1"/>
        <end position="116"/>
    </location>
</feature>
<dbReference type="SMART" id="SM00437">
    <property type="entry name" value="TOP1Ac"/>
    <property type="match status" value="1"/>
</dbReference>
<feature type="site" description="Interaction with DNA" evidence="10">
    <location>
        <position position="142"/>
    </location>
</feature>
<sequence length="953" mass="103803">MAVVVVESPAKAKTINKYLGKDYTVLASYGHVRDLPPKDGSVDPDNGFEMLWEIDAKSQKHVRAIAEALADDPALILATDPDREGEAISWHLEEALRKRRALKKDTPVQRVAFNAITKTAVEAAMAAPRAIDMELVHAYLARRALDYLVGFNLSPVLWRKLPGSRSAGRVQSVALRLIVEREMEIEAFKAKEYWSVRAMLKTPRGVEFEARLSELSGKKIDRQTLETATRAEMAATAIASRGGSLFVDTVEAKPASRNPSPPFMTSTLQQEASRKFGMGAQQAMRAAQRLYEAGHITYMRTDGIDMAPEAVRAARDAIADRFGKAYVPEKPRFYKNKAKNAQEAHECIRPTDMTRDAGKLDAGMGADERRLYDLIWKRTLASQMEGARLERTTAEIRSKDREVALRATGQVVKFDGFLRVYEEGRDEPQDDEDGRLPALSEGEPTPLAAKSLADAFEKARGEAKTETAGAQGVDLLRADNAMLAGDGAVLAQQHFTQPPPRYTEATLVKRMEELGIGRPSTYASIIGTIQDREYVRKDKNRLIPEDKGRLVTVFLSRYFSKYVSYDFTAKLEEDLDVVSDGGLDWKSLLADFWQDFHAAVEDTAELRITDVLDTINEALAPHLFPDKGDGSDPRLCPNCGKGRLSLRTARSGGAFIGCSNYPECRYTRPMGGGEEGEGALGPDGKLLGHDEDGEPVTLRSGRFGPYVQLGELTEENPKPKRSSIPKGLAIDDVDLKKALDLLALPRLVGQHPEGGEIKAGLGRFGPFVMHQPPKGEGEKKLPKPVYANLKDQSEVFEIGINRAVDLIAQKLSRGGRGAAATPLKELGEHPEGGALAIYPGRYGPYVKWDKVNATLPKDADPQSVTLEQALELVNAKAAKGGKGKKAAPKKAAARKPAAKAKAADGEAAPAKKAPARKAAAKKPPAKSAAKKTTARDAPTGDPEVDDVFDGTGE</sequence>
<dbReference type="OrthoDB" id="9804262at2"/>
<dbReference type="InterPro" id="IPR013498">
    <property type="entry name" value="Topo_IA_Znf"/>
</dbReference>
<keyword evidence="6" id="KW-0460">Magnesium</keyword>
<feature type="active site" description="O-(5'-phospho-DNA)-tyrosine intermediate" evidence="10">
    <location>
        <position position="298"/>
    </location>
</feature>
<dbReference type="Gene3D" id="1.10.460.10">
    <property type="entry name" value="Topoisomerase I, domain 2"/>
    <property type="match status" value="1"/>
</dbReference>
<dbReference type="InterPro" id="IPR034149">
    <property type="entry name" value="TOPRIM_TopoI"/>
</dbReference>
<dbReference type="InterPro" id="IPR028612">
    <property type="entry name" value="Topoisom_1_IA"/>
</dbReference>
<dbReference type="SUPFAM" id="SSF56712">
    <property type="entry name" value="Prokaryotic type I DNA topoisomerase"/>
    <property type="match status" value="1"/>
</dbReference>
<feature type="site" description="Interaction with DNA" evidence="10">
    <location>
        <position position="31"/>
    </location>
</feature>
<comment type="catalytic activity">
    <reaction evidence="1 10">
        <text>ATP-independent breakage of single-stranded DNA, followed by passage and rejoining.</text>
        <dbReference type="EC" id="5.6.2.1"/>
    </reaction>
</comment>
<dbReference type="Gene3D" id="3.40.50.140">
    <property type="match status" value="1"/>
</dbReference>
<dbReference type="Proteomes" id="UP000199377">
    <property type="component" value="Unassembled WGS sequence"/>
</dbReference>
<keyword evidence="3" id="KW-0479">Metal-binding</keyword>
<evidence type="ECO:0000256" key="9">
    <source>
        <dbReference type="ARBA" id="ARBA00023235"/>
    </source>
</evidence>
<comment type="subunit">
    <text evidence="10">Monomer.</text>
</comment>
<keyword evidence="5" id="KW-0862">Zinc</keyword>
<dbReference type="PANTHER" id="PTHR42785:SF1">
    <property type="entry name" value="DNA TOPOISOMERASE"/>
    <property type="match status" value="1"/>
</dbReference>
<dbReference type="SUPFAM" id="SSF57783">
    <property type="entry name" value="Zinc beta-ribbon"/>
    <property type="match status" value="1"/>
</dbReference>
<feature type="site" description="Interaction with DNA" evidence="10">
    <location>
        <position position="532"/>
    </location>
</feature>
<dbReference type="InterPro" id="IPR000380">
    <property type="entry name" value="Topo_IA"/>
</dbReference>
<dbReference type="InterPro" id="IPR006171">
    <property type="entry name" value="TOPRIM_dom"/>
</dbReference>
<dbReference type="Gene3D" id="1.10.290.10">
    <property type="entry name" value="Topoisomerase I, domain 4"/>
    <property type="match status" value="1"/>
</dbReference>
<evidence type="ECO:0000256" key="4">
    <source>
        <dbReference type="ARBA" id="ARBA00022771"/>
    </source>
</evidence>
<dbReference type="PROSITE" id="PS50880">
    <property type="entry name" value="TOPRIM"/>
    <property type="match status" value="1"/>
</dbReference>
<dbReference type="Pfam" id="PF01131">
    <property type="entry name" value="Topoisom_bac"/>
    <property type="match status" value="1"/>
</dbReference>
<evidence type="ECO:0000313" key="14">
    <source>
        <dbReference type="EMBL" id="SFI98013.1"/>
    </source>
</evidence>
<dbReference type="SMART" id="SM00436">
    <property type="entry name" value="TOP1Bc"/>
    <property type="match status" value="1"/>
</dbReference>
<keyword evidence="4" id="KW-0863">Zinc-finger</keyword>
<feature type="compositionally biased region" description="Basic residues" evidence="11">
    <location>
        <begin position="879"/>
        <end position="898"/>
    </location>
</feature>
<dbReference type="InterPro" id="IPR005733">
    <property type="entry name" value="TopoI_bac-type"/>
</dbReference>
<evidence type="ECO:0000256" key="8">
    <source>
        <dbReference type="ARBA" id="ARBA00023125"/>
    </source>
</evidence>
<evidence type="ECO:0000256" key="3">
    <source>
        <dbReference type="ARBA" id="ARBA00022723"/>
    </source>
</evidence>
<evidence type="ECO:0000256" key="10">
    <source>
        <dbReference type="HAMAP-Rule" id="MF_00952"/>
    </source>
</evidence>
<evidence type="ECO:0000313" key="15">
    <source>
        <dbReference type="Proteomes" id="UP000199377"/>
    </source>
</evidence>
<dbReference type="InterPro" id="IPR003601">
    <property type="entry name" value="Topo_IA_2"/>
</dbReference>
<dbReference type="PROSITE" id="PS52039">
    <property type="entry name" value="TOPO_IA_2"/>
    <property type="match status" value="1"/>
</dbReference>
<evidence type="ECO:0000256" key="5">
    <source>
        <dbReference type="ARBA" id="ARBA00022833"/>
    </source>
</evidence>
<evidence type="ECO:0000256" key="11">
    <source>
        <dbReference type="SAM" id="MobiDB-lite"/>
    </source>
</evidence>
<dbReference type="GO" id="GO:0003677">
    <property type="term" value="F:DNA binding"/>
    <property type="evidence" value="ECO:0007669"/>
    <property type="project" value="UniProtKB-KW"/>
</dbReference>
<evidence type="ECO:0000259" key="13">
    <source>
        <dbReference type="PROSITE" id="PS52039"/>
    </source>
</evidence>
<dbReference type="Pfam" id="PF01751">
    <property type="entry name" value="Toprim"/>
    <property type="match status" value="1"/>
</dbReference>
<dbReference type="GO" id="GO:0003917">
    <property type="term" value="F:DNA topoisomerase type I (single strand cut, ATP-independent) activity"/>
    <property type="evidence" value="ECO:0007669"/>
    <property type="project" value="UniProtKB-UniRule"/>
</dbReference>
<feature type="compositionally biased region" description="Acidic residues" evidence="11">
    <location>
        <begin position="942"/>
        <end position="953"/>
    </location>
</feature>
<feature type="region of interest" description="Disordered" evidence="11">
    <location>
        <begin position="877"/>
        <end position="953"/>
    </location>
</feature>
<dbReference type="SMART" id="SM00493">
    <property type="entry name" value="TOPRIM"/>
    <property type="match status" value="1"/>
</dbReference>
<dbReference type="AlphaFoldDB" id="A0A1I3MM16"/>
<evidence type="ECO:0000259" key="12">
    <source>
        <dbReference type="PROSITE" id="PS50880"/>
    </source>
</evidence>
<dbReference type="Gene3D" id="3.30.65.10">
    <property type="entry name" value="Bacterial Topoisomerase I, domain 1"/>
    <property type="match status" value="1"/>
</dbReference>
<evidence type="ECO:0000256" key="1">
    <source>
        <dbReference type="ARBA" id="ARBA00000213"/>
    </source>
</evidence>
<dbReference type="InterPro" id="IPR023405">
    <property type="entry name" value="Topo_IA_core_domain"/>
</dbReference>
<feature type="compositionally biased region" description="Basic residues" evidence="11">
    <location>
        <begin position="913"/>
        <end position="924"/>
    </location>
</feature>
<gene>
    <name evidence="10" type="primary">topA</name>
    <name evidence="14" type="ORF">SAMN05216258_111165</name>
</gene>
<evidence type="ECO:0000256" key="2">
    <source>
        <dbReference type="ARBA" id="ARBA00009446"/>
    </source>
</evidence>
<dbReference type="HAMAP" id="MF_00952">
    <property type="entry name" value="Topoisom_1_prok"/>
    <property type="match status" value="1"/>
</dbReference>
<comment type="function">
    <text evidence="10">Releases the supercoiling and torsional tension of DNA, which is introduced during the DNA replication and transcription, by transiently cleaving and rejoining one strand of the DNA duplex. Introduces a single-strand break via transesterification at a target site in duplex DNA. The scissile phosphodiester is attacked by the catalytic tyrosine of the enzyme, resulting in the formation of a DNA-(5'-phosphotyrosyl)-enzyme intermediate and the expulsion of a 3'-OH DNA strand. The free DNA strand then undergoes passage around the unbroken strand, thus removing DNA supercoils. Finally, in the religation step, the DNA 3'-OH attacks the covalent intermediate to expel the active-site tyrosine and restore the DNA phosphodiester backbone.</text>
</comment>
<dbReference type="NCBIfam" id="TIGR01051">
    <property type="entry name" value="topA_bact"/>
    <property type="match status" value="1"/>
</dbReference>
<dbReference type="Pfam" id="PF13368">
    <property type="entry name" value="Toprim_C_rpt"/>
    <property type="match status" value="2"/>
</dbReference>
<feature type="domain" description="Topo IA-type catalytic" evidence="13">
    <location>
        <begin position="132"/>
        <end position="600"/>
    </location>
</feature>
<comment type="similarity">
    <text evidence="2 10">Belongs to the type IA topoisomerase family.</text>
</comment>
<feature type="site" description="Interaction with DNA" evidence="10">
    <location>
        <position position="300"/>
    </location>
</feature>
<dbReference type="InterPro" id="IPR013826">
    <property type="entry name" value="Topo_IA_cen_sub3"/>
</dbReference>
<dbReference type="Gene3D" id="2.70.20.10">
    <property type="entry name" value="Topoisomerase I, domain 3"/>
    <property type="match status" value="1"/>
</dbReference>
<dbReference type="EC" id="5.6.2.1" evidence="10"/>
<dbReference type="InterPro" id="IPR025589">
    <property type="entry name" value="Toprim_C_rpt"/>
</dbReference>
<dbReference type="CDD" id="cd00186">
    <property type="entry name" value="TOP1Ac"/>
    <property type="match status" value="1"/>
</dbReference>
<accession>A0A1I3MM16</accession>
<keyword evidence="8 10" id="KW-0238">DNA-binding</keyword>
<keyword evidence="15" id="KW-1185">Reference proteome</keyword>
<dbReference type="GO" id="GO:0008270">
    <property type="term" value="F:zinc ion binding"/>
    <property type="evidence" value="ECO:0007669"/>
    <property type="project" value="UniProtKB-KW"/>
</dbReference>
<dbReference type="InterPro" id="IPR023406">
    <property type="entry name" value="Topo_IA_AS"/>
</dbReference>
<organism evidence="14 15">
    <name type="scientific">Albimonas pacifica</name>
    <dbReference type="NCBI Taxonomy" id="1114924"/>
    <lineage>
        <taxon>Bacteria</taxon>
        <taxon>Pseudomonadati</taxon>
        <taxon>Pseudomonadota</taxon>
        <taxon>Alphaproteobacteria</taxon>
        <taxon>Rhodobacterales</taxon>
        <taxon>Paracoccaceae</taxon>
        <taxon>Albimonas</taxon>
    </lineage>
</organism>
<proteinExistence type="inferred from homology"/>
<dbReference type="InterPro" id="IPR013824">
    <property type="entry name" value="Topo_IA_cen_sub1"/>
</dbReference>
<keyword evidence="7 10" id="KW-0799">Topoisomerase</keyword>
<feature type="site" description="Interaction with DNA" evidence="10">
    <location>
        <position position="146"/>
    </location>
</feature>
<dbReference type="PROSITE" id="PS00396">
    <property type="entry name" value="TOPO_IA_1"/>
    <property type="match status" value="1"/>
</dbReference>
<dbReference type="STRING" id="1114924.SAMN05216258_111165"/>
<keyword evidence="9 10" id="KW-0413">Isomerase</keyword>
<name>A0A1I3MM16_9RHOB</name>
<dbReference type="PANTHER" id="PTHR42785">
    <property type="entry name" value="DNA TOPOISOMERASE, TYPE IA, CORE"/>
    <property type="match status" value="1"/>
</dbReference>